<dbReference type="EMBL" id="JH598031">
    <property type="status" value="NOT_ANNOTATED_CDS"/>
    <property type="molecule type" value="Genomic_DNA"/>
</dbReference>
<evidence type="ECO:0000313" key="2">
    <source>
        <dbReference type="Proteomes" id="UP000011713"/>
    </source>
</evidence>
<dbReference type="HOGENOM" id="CLU_2517379_0_0_1"/>
<dbReference type="InParanoid" id="M4B9P8"/>
<reference evidence="2" key="1">
    <citation type="journal article" date="2010" name="Science">
        <title>Signatures of adaptation to obligate biotrophy in the Hyaloperonospora arabidopsidis genome.</title>
        <authorList>
            <person name="Baxter L."/>
            <person name="Tripathy S."/>
            <person name="Ishaque N."/>
            <person name="Boot N."/>
            <person name="Cabral A."/>
            <person name="Kemen E."/>
            <person name="Thines M."/>
            <person name="Ah-Fong A."/>
            <person name="Anderson R."/>
            <person name="Badejoko W."/>
            <person name="Bittner-Eddy P."/>
            <person name="Boore J.L."/>
            <person name="Chibucos M.C."/>
            <person name="Coates M."/>
            <person name="Dehal P."/>
            <person name="Delehaunty K."/>
            <person name="Dong S."/>
            <person name="Downton P."/>
            <person name="Dumas B."/>
            <person name="Fabro G."/>
            <person name="Fronick C."/>
            <person name="Fuerstenberg S.I."/>
            <person name="Fulton L."/>
            <person name="Gaulin E."/>
            <person name="Govers F."/>
            <person name="Hughes L."/>
            <person name="Humphray S."/>
            <person name="Jiang R.H."/>
            <person name="Judelson H."/>
            <person name="Kamoun S."/>
            <person name="Kyung K."/>
            <person name="Meijer H."/>
            <person name="Minx P."/>
            <person name="Morris P."/>
            <person name="Nelson J."/>
            <person name="Phuntumart V."/>
            <person name="Qutob D."/>
            <person name="Rehmany A."/>
            <person name="Rougon-Cardoso A."/>
            <person name="Ryden P."/>
            <person name="Torto-Alalibo T."/>
            <person name="Studholme D."/>
            <person name="Wang Y."/>
            <person name="Win J."/>
            <person name="Wood J."/>
            <person name="Clifton S.W."/>
            <person name="Rogers J."/>
            <person name="Van den Ackerveken G."/>
            <person name="Jones J.D."/>
            <person name="McDowell J.M."/>
            <person name="Beynon J."/>
            <person name="Tyler B.M."/>
        </authorList>
    </citation>
    <scope>NUCLEOTIDE SEQUENCE [LARGE SCALE GENOMIC DNA]</scope>
    <source>
        <strain evidence="2">Emoy2</strain>
    </source>
</reference>
<protein>
    <submittedName>
        <fullName evidence="1">Uncharacterized protein</fullName>
    </submittedName>
</protein>
<dbReference type="Proteomes" id="UP000011713">
    <property type="component" value="Unassembled WGS sequence"/>
</dbReference>
<name>M4B9P8_HYAAE</name>
<evidence type="ECO:0000313" key="1">
    <source>
        <dbReference type="EnsemblProtists" id="HpaP803008"/>
    </source>
</evidence>
<keyword evidence="2" id="KW-1185">Reference proteome</keyword>
<reference evidence="1" key="2">
    <citation type="submission" date="2015-06" db="UniProtKB">
        <authorList>
            <consortium name="EnsemblProtists"/>
        </authorList>
    </citation>
    <scope>IDENTIFICATION</scope>
    <source>
        <strain evidence="1">Emoy2</strain>
    </source>
</reference>
<sequence length="85" mass="9012">MCDGAALGGKPVVAVDGHATTGVNQLKKMSAVPATALNKMLAMLEDLSDRIGRMESTQAGQVNCKSKDSENLSSFGGRFWVREQV</sequence>
<dbReference type="EnsemblProtists" id="HpaT803008">
    <property type="protein sequence ID" value="HpaP803008"/>
    <property type="gene ID" value="HpaG803008"/>
</dbReference>
<proteinExistence type="predicted"/>
<dbReference type="VEuPathDB" id="FungiDB:HpaG803008"/>
<organism evidence="1 2">
    <name type="scientific">Hyaloperonospora arabidopsidis (strain Emoy2)</name>
    <name type="common">Downy mildew agent</name>
    <name type="synonym">Peronospora arabidopsidis</name>
    <dbReference type="NCBI Taxonomy" id="559515"/>
    <lineage>
        <taxon>Eukaryota</taxon>
        <taxon>Sar</taxon>
        <taxon>Stramenopiles</taxon>
        <taxon>Oomycota</taxon>
        <taxon>Peronosporomycetes</taxon>
        <taxon>Peronosporales</taxon>
        <taxon>Peronosporaceae</taxon>
        <taxon>Hyaloperonospora</taxon>
    </lineage>
</organism>
<accession>M4B9P8</accession>
<dbReference type="AlphaFoldDB" id="M4B9P8"/>